<gene>
    <name evidence="2" type="ORF">VR44_27565</name>
</gene>
<feature type="non-terminal residue" evidence="2">
    <location>
        <position position="87"/>
    </location>
</feature>
<feature type="non-terminal residue" evidence="2">
    <location>
        <position position="1"/>
    </location>
</feature>
<proteinExistence type="predicted"/>
<accession>A0A0F4J3G5</accession>
<evidence type="ECO:0000313" key="3">
    <source>
        <dbReference type="Proteomes" id="UP000033551"/>
    </source>
</evidence>
<dbReference type="Proteomes" id="UP000033551">
    <property type="component" value="Unassembled WGS sequence"/>
</dbReference>
<dbReference type="EMBL" id="JZWV01000834">
    <property type="protein sequence ID" value="KJY27436.1"/>
    <property type="molecule type" value="Genomic_DNA"/>
</dbReference>
<feature type="region of interest" description="Disordered" evidence="1">
    <location>
        <begin position="24"/>
        <end position="87"/>
    </location>
</feature>
<sequence length="87" mass="8682">TGPWLPAPVVAAIAQKAEELLNAEAAEPEEPEEETELLVRDPAPGTVSGAVSGRAVSGPDAVTTTALPPRTPPPTAARPGRSPAGPA</sequence>
<keyword evidence="3" id="KW-1185">Reference proteome</keyword>
<name>A0A0F4J3G5_9ACTN</name>
<organism evidence="2 3">
    <name type="scientific">Streptomyces katrae</name>
    <dbReference type="NCBI Taxonomy" id="68223"/>
    <lineage>
        <taxon>Bacteria</taxon>
        <taxon>Bacillati</taxon>
        <taxon>Actinomycetota</taxon>
        <taxon>Actinomycetes</taxon>
        <taxon>Kitasatosporales</taxon>
        <taxon>Streptomycetaceae</taxon>
        <taxon>Streptomyces</taxon>
    </lineage>
</organism>
<evidence type="ECO:0000256" key="1">
    <source>
        <dbReference type="SAM" id="MobiDB-lite"/>
    </source>
</evidence>
<reference evidence="2 3" key="1">
    <citation type="submission" date="2015-02" db="EMBL/GenBank/DDBJ databases">
        <authorList>
            <person name="Ju K.-S."/>
            <person name="Doroghazi J.R."/>
            <person name="Metcalf W."/>
        </authorList>
    </citation>
    <scope>NUCLEOTIDE SEQUENCE [LARGE SCALE GENOMIC DNA]</scope>
    <source>
        <strain evidence="2 3">NRRL ISP-5550</strain>
    </source>
</reference>
<protein>
    <submittedName>
        <fullName evidence="2">Uncharacterized protein</fullName>
    </submittedName>
</protein>
<comment type="caution">
    <text evidence="2">The sequence shown here is derived from an EMBL/GenBank/DDBJ whole genome shotgun (WGS) entry which is preliminary data.</text>
</comment>
<dbReference type="AlphaFoldDB" id="A0A0F4J3G5"/>
<feature type="compositionally biased region" description="Acidic residues" evidence="1">
    <location>
        <begin position="26"/>
        <end position="36"/>
    </location>
</feature>
<feature type="compositionally biased region" description="Low complexity" evidence="1">
    <location>
        <begin position="77"/>
        <end position="87"/>
    </location>
</feature>
<evidence type="ECO:0000313" key="2">
    <source>
        <dbReference type="EMBL" id="KJY27436.1"/>
    </source>
</evidence>